<feature type="transmembrane region" description="Helical" evidence="10">
    <location>
        <begin position="45"/>
        <end position="61"/>
    </location>
</feature>
<dbReference type="Pfam" id="PF07730">
    <property type="entry name" value="HisKA_3"/>
    <property type="match status" value="1"/>
</dbReference>
<evidence type="ECO:0000256" key="10">
    <source>
        <dbReference type="SAM" id="Phobius"/>
    </source>
</evidence>
<protein>
    <recommendedName>
        <fullName evidence="2">histidine kinase</fullName>
        <ecNumber evidence="2">2.7.13.3</ecNumber>
    </recommendedName>
</protein>
<reference evidence="14 15" key="1">
    <citation type="journal article" date="2019" name="Int. J. Syst. Evol. Microbiol.">
        <title>The Global Catalogue of Microorganisms (GCM) 10K type strain sequencing project: providing services to taxonomists for standard genome sequencing and annotation.</title>
        <authorList>
            <consortium name="The Broad Institute Genomics Platform"/>
            <consortium name="The Broad Institute Genome Sequencing Center for Infectious Disease"/>
            <person name="Wu L."/>
            <person name="Ma J."/>
        </authorList>
    </citation>
    <scope>NUCLEOTIDE SEQUENCE [LARGE SCALE GENOMIC DNA]</scope>
    <source>
        <strain evidence="14 15">JCM 14560</strain>
    </source>
</reference>
<evidence type="ECO:0000256" key="9">
    <source>
        <dbReference type="SAM" id="MobiDB-lite"/>
    </source>
</evidence>
<feature type="transmembrane region" description="Helical" evidence="10">
    <location>
        <begin position="109"/>
        <end position="128"/>
    </location>
</feature>
<dbReference type="EC" id="2.7.13.3" evidence="2"/>
<accession>A0ABN3ABV5</accession>
<evidence type="ECO:0000259" key="13">
    <source>
        <dbReference type="Pfam" id="PF23539"/>
    </source>
</evidence>
<dbReference type="InterPro" id="IPR050482">
    <property type="entry name" value="Sensor_HK_TwoCompSys"/>
</dbReference>
<keyword evidence="4" id="KW-0808">Transferase</keyword>
<evidence type="ECO:0000256" key="7">
    <source>
        <dbReference type="ARBA" id="ARBA00022840"/>
    </source>
</evidence>
<keyword evidence="15" id="KW-1185">Reference proteome</keyword>
<dbReference type="InterPro" id="IPR011712">
    <property type="entry name" value="Sig_transdc_His_kin_sub3_dim/P"/>
</dbReference>
<dbReference type="Gene3D" id="1.20.5.1930">
    <property type="match status" value="1"/>
</dbReference>
<dbReference type="Pfam" id="PF23539">
    <property type="entry name" value="DUF7134"/>
    <property type="match status" value="1"/>
</dbReference>
<dbReference type="SUPFAM" id="SSF55874">
    <property type="entry name" value="ATPase domain of HSP90 chaperone/DNA topoisomerase II/histidine kinase"/>
    <property type="match status" value="1"/>
</dbReference>
<feature type="domain" description="DUF7134" evidence="13">
    <location>
        <begin position="8"/>
        <end position="159"/>
    </location>
</feature>
<dbReference type="PANTHER" id="PTHR24421">
    <property type="entry name" value="NITRATE/NITRITE SENSOR PROTEIN NARX-RELATED"/>
    <property type="match status" value="1"/>
</dbReference>
<comment type="catalytic activity">
    <reaction evidence="1">
        <text>ATP + protein L-histidine = ADP + protein N-phospho-L-histidine.</text>
        <dbReference type="EC" id="2.7.13.3"/>
    </reaction>
</comment>
<evidence type="ECO:0000313" key="15">
    <source>
        <dbReference type="Proteomes" id="UP001422759"/>
    </source>
</evidence>
<feature type="compositionally biased region" description="Basic and acidic residues" evidence="9">
    <location>
        <begin position="388"/>
        <end position="398"/>
    </location>
</feature>
<dbReference type="InterPro" id="IPR036890">
    <property type="entry name" value="HATPase_C_sf"/>
</dbReference>
<feature type="transmembrane region" description="Helical" evidence="10">
    <location>
        <begin position="20"/>
        <end position="39"/>
    </location>
</feature>
<dbReference type="CDD" id="cd16917">
    <property type="entry name" value="HATPase_UhpB-NarQ-NarX-like"/>
    <property type="match status" value="1"/>
</dbReference>
<dbReference type="EMBL" id="BAAANT010000061">
    <property type="protein sequence ID" value="GAA2157631.1"/>
    <property type="molecule type" value="Genomic_DNA"/>
</dbReference>
<evidence type="ECO:0000313" key="14">
    <source>
        <dbReference type="EMBL" id="GAA2157631.1"/>
    </source>
</evidence>
<evidence type="ECO:0000259" key="12">
    <source>
        <dbReference type="Pfam" id="PF07730"/>
    </source>
</evidence>
<evidence type="ECO:0000256" key="4">
    <source>
        <dbReference type="ARBA" id="ARBA00022679"/>
    </source>
</evidence>
<keyword evidence="10" id="KW-0472">Membrane</keyword>
<evidence type="ECO:0000259" key="11">
    <source>
        <dbReference type="Pfam" id="PF02518"/>
    </source>
</evidence>
<keyword evidence="5" id="KW-0547">Nucleotide-binding</keyword>
<evidence type="ECO:0000256" key="1">
    <source>
        <dbReference type="ARBA" id="ARBA00000085"/>
    </source>
</evidence>
<evidence type="ECO:0000256" key="2">
    <source>
        <dbReference type="ARBA" id="ARBA00012438"/>
    </source>
</evidence>
<evidence type="ECO:0000256" key="3">
    <source>
        <dbReference type="ARBA" id="ARBA00022553"/>
    </source>
</evidence>
<organism evidence="14 15">
    <name type="scientific">Kitasatospora kazusensis</name>
    <dbReference type="NCBI Taxonomy" id="407974"/>
    <lineage>
        <taxon>Bacteria</taxon>
        <taxon>Bacillati</taxon>
        <taxon>Actinomycetota</taxon>
        <taxon>Actinomycetes</taxon>
        <taxon>Kitasatosporales</taxon>
        <taxon>Streptomycetaceae</taxon>
        <taxon>Kitasatospora</taxon>
    </lineage>
</organism>
<keyword evidence="7" id="KW-0067">ATP-binding</keyword>
<gene>
    <name evidence="14" type="ORF">GCM10009760_59960</name>
</gene>
<feature type="region of interest" description="Disordered" evidence="9">
    <location>
        <begin position="372"/>
        <end position="398"/>
    </location>
</feature>
<feature type="domain" description="Histidine kinase/HSP90-like ATPase" evidence="11">
    <location>
        <begin position="300"/>
        <end position="395"/>
    </location>
</feature>
<dbReference type="InterPro" id="IPR055558">
    <property type="entry name" value="DUF7134"/>
</dbReference>
<name>A0ABN3ABV5_9ACTN</name>
<proteinExistence type="predicted"/>
<dbReference type="Pfam" id="PF02518">
    <property type="entry name" value="HATPase_c"/>
    <property type="match status" value="1"/>
</dbReference>
<feature type="transmembrane region" description="Helical" evidence="10">
    <location>
        <begin position="81"/>
        <end position="103"/>
    </location>
</feature>
<evidence type="ECO:0000256" key="6">
    <source>
        <dbReference type="ARBA" id="ARBA00022777"/>
    </source>
</evidence>
<dbReference type="PANTHER" id="PTHR24421:SF10">
    <property type="entry name" value="NITRATE_NITRITE SENSOR PROTEIN NARQ"/>
    <property type="match status" value="1"/>
</dbReference>
<dbReference type="RefSeq" id="WP_344469358.1">
    <property type="nucleotide sequence ID" value="NZ_BAAANT010000061.1"/>
</dbReference>
<keyword evidence="10" id="KW-0812">Transmembrane</keyword>
<dbReference type="Gene3D" id="3.30.565.10">
    <property type="entry name" value="Histidine kinase-like ATPase, C-terminal domain"/>
    <property type="match status" value="1"/>
</dbReference>
<feature type="domain" description="Signal transduction histidine kinase subgroup 3 dimerisation and phosphoacceptor" evidence="12">
    <location>
        <begin position="187"/>
        <end position="253"/>
    </location>
</feature>
<keyword evidence="6 14" id="KW-0418">Kinase</keyword>
<evidence type="ECO:0000256" key="5">
    <source>
        <dbReference type="ARBA" id="ARBA00022741"/>
    </source>
</evidence>
<dbReference type="Proteomes" id="UP001422759">
    <property type="component" value="Unassembled WGS sequence"/>
</dbReference>
<evidence type="ECO:0000256" key="8">
    <source>
        <dbReference type="ARBA" id="ARBA00023012"/>
    </source>
</evidence>
<comment type="caution">
    <text evidence="14">The sequence shown here is derived from an EMBL/GenBank/DDBJ whole genome shotgun (WGS) entry which is preliminary data.</text>
</comment>
<sequence length="398" mass="42676">MAMLERFRDWQRVRPAVADVVATLICLAIGVPIALSAAYQQHKSVSVTMLVLVLSCLPLLVRSRWPIAVAVATVLAAELSFALTPAVASTPVSVIFALYWVAITTDRATAWRTGCASAVVLLVSGLLFRPGVEKLAENLGVLGWTGAAVALGDALRSRRELLVSYRERAERAERTKEAEARRRVTEERIRIARELHDVVAHHITLVNAQAGVAHHLMRRDPEHAYQALERIRDTSRAALDELRATVGLLRERDDGEEPREPTPGLADLPALLDSFRHAGLTVGLERTGPVGELPQLTELTAYRIIQEALTNTHKHAGAGAALVRLETGASALTVTVTDDGNGDGYGSGKGFHGDASGTGHGMIGMQERARSAGGTLDAGPRPGGGFRVHAELPLRTKG</sequence>
<keyword evidence="3" id="KW-0597">Phosphoprotein</keyword>
<dbReference type="GO" id="GO:0016301">
    <property type="term" value="F:kinase activity"/>
    <property type="evidence" value="ECO:0007669"/>
    <property type="project" value="UniProtKB-KW"/>
</dbReference>
<keyword evidence="10" id="KW-1133">Transmembrane helix</keyword>
<dbReference type="InterPro" id="IPR003594">
    <property type="entry name" value="HATPase_dom"/>
</dbReference>
<keyword evidence="8" id="KW-0902">Two-component regulatory system</keyword>